<accession>A0A318MC68</accession>
<sequence length="198" mass="22169">MYKANAIIVSSRDQLRRRDATLTFIAMFPRIIDHEAYGMCICDNFEVCMGKCELGAREVLIDCLQAFQLLFILAILLCSCAHCGGEVRMTRELELSPRHGSDLVCAEYSLELANDKRIDAGISAAKATEDFGDGIFAESVEEDATSDHVQDDALFEYMYLRLVEWMLVYMIQFLRGNPEMVGEVQAPWDSAEATGSSL</sequence>
<reference evidence="1 2" key="1">
    <citation type="submission" date="2018-05" db="EMBL/GenBank/DDBJ databases">
        <title>Reference genomes for bee gut microbiota database.</title>
        <authorList>
            <person name="Ellegaard K.M."/>
        </authorList>
    </citation>
    <scope>NUCLEOTIDE SEQUENCE [LARGE SCALE GENOMIC DNA]</scope>
    <source>
        <strain evidence="1 2">ESL0200</strain>
    </source>
</reference>
<dbReference type="EMBL" id="QGLL01000001">
    <property type="protein sequence ID" value="PXY85777.1"/>
    <property type="molecule type" value="Genomic_DNA"/>
</dbReference>
<gene>
    <name evidence="1" type="ORF">DKK75_00975</name>
</gene>
<dbReference type="Proteomes" id="UP000247744">
    <property type="component" value="Unassembled WGS sequence"/>
</dbReference>
<dbReference type="AlphaFoldDB" id="A0A318MC68"/>
<comment type="caution">
    <text evidence="1">The sequence shown here is derived from an EMBL/GenBank/DDBJ whole genome shotgun (WGS) entry which is preliminary data.</text>
</comment>
<proteinExistence type="predicted"/>
<name>A0A318MC68_9BIFI</name>
<evidence type="ECO:0000313" key="1">
    <source>
        <dbReference type="EMBL" id="PXY85777.1"/>
    </source>
</evidence>
<protein>
    <submittedName>
        <fullName evidence="1">Uncharacterized protein</fullName>
    </submittedName>
</protein>
<evidence type="ECO:0000313" key="2">
    <source>
        <dbReference type="Proteomes" id="UP000247744"/>
    </source>
</evidence>
<organism evidence="1 2">
    <name type="scientific">Bifidobacterium asteroides</name>
    <dbReference type="NCBI Taxonomy" id="1684"/>
    <lineage>
        <taxon>Bacteria</taxon>
        <taxon>Bacillati</taxon>
        <taxon>Actinomycetota</taxon>
        <taxon>Actinomycetes</taxon>
        <taxon>Bifidobacteriales</taxon>
        <taxon>Bifidobacteriaceae</taxon>
        <taxon>Bifidobacterium</taxon>
    </lineage>
</organism>